<reference evidence="3 4" key="1">
    <citation type="submission" date="2018-10" db="EMBL/GenBank/DDBJ databases">
        <title>Genomic Encyclopedia of Archaeal and Bacterial Type Strains, Phase II (KMG-II): from individual species to whole genera.</title>
        <authorList>
            <person name="Goeker M."/>
        </authorList>
    </citation>
    <scope>NUCLEOTIDE SEQUENCE [LARGE SCALE GENOMIC DNA]</scope>
    <source>
        <strain evidence="3 4">DSM 23424</strain>
    </source>
</reference>
<gene>
    <name evidence="3" type="ORF">BXY75_2400</name>
</gene>
<dbReference type="PROSITE" id="PS51257">
    <property type="entry name" value="PROKAR_LIPOPROTEIN"/>
    <property type="match status" value="1"/>
</dbReference>
<keyword evidence="1" id="KW-0175">Coiled coil</keyword>
<dbReference type="AlphaFoldDB" id="A0A3L9YDT6"/>
<sequence length="78" mass="8417">MKKLILSLASLCLVLSIYSCRETTEEKAADALENAVEDTQSNLEKAGDAIEEAVEDTGDAIEEGVQEVKDEVEGNDDN</sequence>
<feature type="coiled-coil region" evidence="1">
    <location>
        <begin position="29"/>
        <end position="56"/>
    </location>
</feature>
<proteinExistence type="predicted"/>
<dbReference type="RefSeq" id="WP_121907966.1">
    <property type="nucleotide sequence ID" value="NZ_REFC01000014.1"/>
</dbReference>
<name>A0A3L9YDT6_9FLAO</name>
<dbReference type="Gene3D" id="1.20.120.20">
    <property type="entry name" value="Apolipoprotein"/>
    <property type="match status" value="1"/>
</dbReference>
<dbReference type="Proteomes" id="UP000271339">
    <property type="component" value="Unassembled WGS sequence"/>
</dbReference>
<dbReference type="OrthoDB" id="1454256at2"/>
<dbReference type="EMBL" id="REFC01000014">
    <property type="protein sequence ID" value="RMA57597.1"/>
    <property type="molecule type" value="Genomic_DNA"/>
</dbReference>
<keyword evidence="2" id="KW-0732">Signal</keyword>
<organism evidence="3 4">
    <name type="scientific">Ulvibacter antarcticus</name>
    <dbReference type="NCBI Taxonomy" id="442714"/>
    <lineage>
        <taxon>Bacteria</taxon>
        <taxon>Pseudomonadati</taxon>
        <taxon>Bacteroidota</taxon>
        <taxon>Flavobacteriia</taxon>
        <taxon>Flavobacteriales</taxon>
        <taxon>Flavobacteriaceae</taxon>
        <taxon>Ulvibacter</taxon>
    </lineage>
</organism>
<evidence type="ECO:0008006" key="5">
    <source>
        <dbReference type="Google" id="ProtNLM"/>
    </source>
</evidence>
<feature type="signal peptide" evidence="2">
    <location>
        <begin position="1"/>
        <end position="21"/>
    </location>
</feature>
<accession>A0A3L9YDT6</accession>
<evidence type="ECO:0000256" key="1">
    <source>
        <dbReference type="SAM" id="Coils"/>
    </source>
</evidence>
<comment type="caution">
    <text evidence="3">The sequence shown here is derived from an EMBL/GenBank/DDBJ whole genome shotgun (WGS) entry which is preliminary data.</text>
</comment>
<evidence type="ECO:0000256" key="2">
    <source>
        <dbReference type="SAM" id="SignalP"/>
    </source>
</evidence>
<keyword evidence="4" id="KW-1185">Reference proteome</keyword>
<evidence type="ECO:0000313" key="3">
    <source>
        <dbReference type="EMBL" id="RMA57597.1"/>
    </source>
</evidence>
<feature type="chain" id="PRO_5018148648" description="YtxH-like protein" evidence="2">
    <location>
        <begin position="22"/>
        <end position="78"/>
    </location>
</feature>
<evidence type="ECO:0000313" key="4">
    <source>
        <dbReference type="Proteomes" id="UP000271339"/>
    </source>
</evidence>
<protein>
    <recommendedName>
        <fullName evidence="5">YtxH-like protein</fullName>
    </recommendedName>
</protein>